<dbReference type="AlphaFoldDB" id="A0A9W8G1F9"/>
<dbReference type="EMBL" id="JANBTW010000044">
    <property type="protein sequence ID" value="KAJ2675936.1"/>
    <property type="molecule type" value="Genomic_DNA"/>
</dbReference>
<keyword evidence="1" id="KW-0732">Signal</keyword>
<feature type="signal peptide" evidence="1">
    <location>
        <begin position="1"/>
        <end position="19"/>
    </location>
</feature>
<evidence type="ECO:0000313" key="2">
    <source>
        <dbReference type="EMBL" id="KAJ2675936.1"/>
    </source>
</evidence>
<protein>
    <submittedName>
        <fullName evidence="2">Uncharacterized protein</fullName>
    </submittedName>
</protein>
<sequence length="156" mass="16784">MYAFRLLACAVALLMSAHGLPNDTFTQGSVIVSGDSIRRLDSSSGCLPSAVADLSGENRVVLDSLAKELKSSPFRDFHQFAPAALALGSPRIEEKILGNDYASTIAGLRELKDLFTSRIPSIATAEADSKGQCDAPTAQNLQAIYTELHRLLWQFA</sequence>
<feature type="chain" id="PRO_5040887998" evidence="1">
    <location>
        <begin position="20"/>
        <end position="156"/>
    </location>
</feature>
<organism evidence="2 3">
    <name type="scientific">Coemansia spiralis</name>
    <dbReference type="NCBI Taxonomy" id="417178"/>
    <lineage>
        <taxon>Eukaryota</taxon>
        <taxon>Fungi</taxon>
        <taxon>Fungi incertae sedis</taxon>
        <taxon>Zoopagomycota</taxon>
        <taxon>Kickxellomycotina</taxon>
        <taxon>Kickxellomycetes</taxon>
        <taxon>Kickxellales</taxon>
        <taxon>Kickxellaceae</taxon>
        <taxon>Coemansia</taxon>
    </lineage>
</organism>
<gene>
    <name evidence="2" type="ORF">GGI25_003773</name>
</gene>
<accession>A0A9W8G1F9</accession>
<dbReference type="Proteomes" id="UP001151518">
    <property type="component" value="Unassembled WGS sequence"/>
</dbReference>
<evidence type="ECO:0000256" key="1">
    <source>
        <dbReference type="SAM" id="SignalP"/>
    </source>
</evidence>
<comment type="caution">
    <text evidence="2">The sequence shown here is derived from an EMBL/GenBank/DDBJ whole genome shotgun (WGS) entry which is preliminary data.</text>
</comment>
<dbReference type="OrthoDB" id="5542466at2759"/>
<proteinExistence type="predicted"/>
<name>A0A9W8G1F9_9FUNG</name>
<evidence type="ECO:0000313" key="3">
    <source>
        <dbReference type="Proteomes" id="UP001151518"/>
    </source>
</evidence>
<reference evidence="2" key="1">
    <citation type="submission" date="2022-07" db="EMBL/GenBank/DDBJ databases">
        <title>Phylogenomic reconstructions and comparative analyses of Kickxellomycotina fungi.</title>
        <authorList>
            <person name="Reynolds N.K."/>
            <person name="Stajich J.E."/>
            <person name="Barry K."/>
            <person name="Grigoriev I.V."/>
            <person name="Crous P."/>
            <person name="Smith M.E."/>
        </authorList>
    </citation>
    <scope>NUCLEOTIDE SEQUENCE</scope>
    <source>
        <strain evidence="2">NRRL 3115</strain>
    </source>
</reference>